<dbReference type="Pfam" id="PF13556">
    <property type="entry name" value="HTH_30"/>
    <property type="match status" value="1"/>
</dbReference>
<feature type="region of interest" description="Disordered" evidence="1">
    <location>
        <begin position="1"/>
        <end position="47"/>
    </location>
</feature>
<sequence length="305" mass="33548">MPSPMPPADDPEPLKRIRSRRSHARDRMARSPGDLMPTIDENLHAPPYSENGTAGALNEFAIALLSGGPVRLSIARHFHIPTTSTFAVVAAGFSVGQDSRAAVPETRLNDIRRRLAAECGFPVPALLGPCYGTILIPSSSALGRRICDLPALLSAVVRLPTTAVAVESETASIAEAADTAHQLLDLAIRLRKQPQLYRLSQLAVEYQITRPGPGRDHLVSLLEPLEPHPELIHTVEGLIEQGFDRQRTARRLCVHPNTIDYRMRRISSLTGLPVTHGSHLRLYAAFTARAFVRAEQRHDSRSYLR</sequence>
<name>A0A5R8NAN8_9NOCA</name>
<dbReference type="InterPro" id="IPR042070">
    <property type="entry name" value="PucR_C-HTH_sf"/>
</dbReference>
<dbReference type="InterPro" id="IPR025736">
    <property type="entry name" value="PucR_C-HTH_dom"/>
</dbReference>
<gene>
    <name evidence="3" type="ORF">FEK34_28705</name>
</gene>
<protein>
    <recommendedName>
        <fullName evidence="2">PucR C-terminal helix-turn-helix domain-containing protein</fullName>
    </recommendedName>
</protein>
<dbReference type="AlphaFoldDB" id="A0A5R8NAN8"/>
<evidence type="ECO:0000259" key="2">
    <source>
        <dbReference type="Pfam" id="PF13556"/>
    </source>
</evidence>
<dbReference type="PANTHER" id="PTHR33744">
    <property type="entry name" value="CARBOHYDRATE DIACID REGULATOR"/>
    <property type="match status" value="1"/>
</dbReference>
<dbReference type="Proteomes" id="UP000306378">
    <property type="component" value="Unassembled WGS sequence"/>
</dbReference>
<feature type="domain" description="PucR C-terminal helix-turn-helix" evidence="2">
    <location>
        <begin position="231"/>
        <end position="287"/>
    </location>
</feature>
<dbReference type="Gene3D" id="1.10.10.2840">
    <property type="entry name" value="PucR C-terminal helix-turn-helix domain"/>
    <property type="match status" value="1"/>
</dbReference>
<organism evidence="3 4">
    <name type="scientific">Nocardia cyriacigeorgica</name>
    <dbReference type="NCBI Taxonomy" id="135487"/>
    <lineage>
        <taxon>Bacteria</taxon>
        <taxon>Bacillati</taxon>
        <taxon>Actinomycetota</taxon>
        <taxon>Actinomycetes</taxon>
        <taxon>Mycobacteriales</taxon>
        <taxon>Nocardiaceae</taxon>
        <taxon>Nocardia</taxon>
    </lineage>
</organism>
<accession>A0A5R8NAN8</accession>
<evidence type="ECO:0000313" key="4">
    <source>
        <dbReference type="Proteomes" id="UP000306378"/>
    </source>
</evidence>
<dbReference type="InterPro" id="IPR051448">
    <property type="entry name" value="CdaR-like_regulators"/>
</dbReference>
<evidence type="ECO:0000313" key="3">
    <source>
        <dbReference type="EMBL" id="TLF72718.1"/>
    </source>
</evidence>
<reference evidence="3 4" key="1">
    <citation type="submission" date="2019-05" db="EMBL/GenBank/DDBJ databases">
        <title>Genomes sequences of two Nocardia cyriacigeorgica environmental isolates, type strains Nocardia asteroides ATCC 19247 and Nocardia cyriacigeorgica DSM 44484.</title>
        <authorList>
            <person name="Vautrin F."/>
            <person name="Bergeron E."/>
            <person name="Dubost A."/>
            <person name="Abrouk D."/>
            <person name="Rodriguez Nava V."/>
            <person name="Pujic P."/>
        </authorList>
    </citation>
    <scope>NUCLEOTIDE SEQUENCE [LARGE SCALE GENOMIC DNA]</scope>
    <source>
        <strain evidence="3 4">EML 446</strain>
    </source>
</reference>
<comment type="caution">
    <text evidence="3">The sequence shown here is derived from an EMBL/GenBank/DDBJ whole genome shotgun (WGS) entry which is preliminary data.</text>
</comment>
<dbReference type="EMBL" id="VBUT01000015">
    <property type="protein sequence ID" value="TLF72718.1"/>
    <property type="molecule type" value="Genomic_DNA"/>
</dbReference>
<proteinExistence type="predicted"/>
<evidence type="ECO:0000256" key="1">
    <source>
        <dbReference type="SAM" id="MobiDB-lite"/>
    </source>
</evidence>